<proteinExistence type="predicted"/>
<dbReference type="Pfam" id="PF12771">
    <property type="entry name" value="SusD-like_2"/>
    <property type="match status" value="1"/>
</dbReference>
<keyword evidence="2" id="KW-1185">Reference proteome</keyword>
<reference evidence="1 2" key="1">
    <citation type="submission" date="2016-07" db="EMBL/GenBank/DDBJ databases">
        <title>Genome analysis of Flavihumibacter stibioxidans YS-17.</title>
        <authorList>
            <person name="Shi K."/>
            <person name="Han Y."/>
            <person name="Wang G."/>
        </authorList>
    </citation>
    <scope>NUCLEOTIDE SEQUENCE [LARGE SCALE GENOMIC DNA]</scope>
    <source>
        <strain evidence="1 2">YS-17</strain>
    </source>
</reference>
<gene>
    <name evidence="1" type="ORF">BC349_01285</name>
</gene>
<dbReference type="InterPro" id="IPR011990">
    <property type="entry name" value="TPR-like_helical_dom_sf"/>
</dbReference>
<organism evidence="1 2">
    <name type="scientific">Flavihumibacter stibioxidans</name>
    <dbReference type="NCBI Taxonomy" id="1834163"/>
    <lineage>
        <taxon>Bacteria</taxon>
        <taxon>Pseudomonadati</taxon>
        <taxon>Bacteroidota</taxon>
        <taxon>Chitinophagia</taxon>
        <taxon>Chitinophagales</taxon>
        <taxon>Chitinophagaceae</taxon>
        <taxon>Flavihumibacter</taxon>
    </lineage>
</organism>
<dbReference type="Gene3D" id="1.25.40.390">
    <property type="match status" value="1"/>
</dbReference>
<protein>
    <recommendedName>
        <fullName evidence="3">SusD/RagB family nutrient-binding outer membrane lipoprotein</fullName>
    </recommendedName>
</protein>
<name>A0ABR7M3J7_9BACT</name>
<evidence type="ECO:0008006" key="3">
    <source>
        <dbReference type="Google" id="ProtNLM"/>
    </source>
</evidence>
<accession>A0ABR7M3J7</accession>
<evidence type="ECO:0000313" key="2">
    <source>
        <dbReference type="Proteomes" id="UP000765802"/>
    </source>
</evidence>
<dbReference type="InterPro" id="IPR041662">
    <property type="entry name" value="SusD-like_2"/>
</dbReference>
<dbReference type="PROSITE" id="PS51257">
    <property type="entry name" value="PROKAR_LIPOPROTEIN"/>
    <property type="match status" value="1"/>
</dbReference>
<dbReference type="SUPFAM" id="SSF48452">
    <property type="entry name" value="TPR-like"/>
    <property type="match status" value="1"/>
</dbReference>
<comment type="caution">
    <text evidence="1">The sequence shown here is derived from an EMBL/GenBank/DDBJ whole genome shotgun (WGS) entry which is preliminary data.</text>
</comment>
<dbReference type="Proteomes" id="UP000765802">
    <property type="component" value="Unassembled WGS sequence"/>
</dbReference>
<evidence type="ECO:0000313" key="1">
    <source>
        <dbReference type="EMBL" id="MBC6489585.1"/>
    </source>
</evidence>
<sequence length="552" mass="60854">MTKKVELMKRLINTYTFLLAATASLLLGGCSKKIDEAFLNPNASVRVPIEQILPGVIGNFVGSSSAAGSSYGTAYDGLYVGRYVQFWATNTSGSQYDQMGGVTGASDLLGSVWAMHYYGMGQNLNKIIEWGTEEEKWDYVGVGLAIRAWSMLTLTNMYGEAPVRDAFNTSKLTFNYDEQPLIYDTVRSIARQAVTYLERTDGNVGKGNLAIADAFFNGGDVNKWKKFAYAVIARSFNHLTNKSSYNADSVVKYCDLAMNTNAENAVAKFANTGIAGTSNFFGPIRSNVGTLRQTAFAANLVTGKNSMFTGAYDPRAHYLLREDSTGEITGIVPNKGSSGLPAKNLPFGFWGSGFAVTAAPSSDASARYLFKNGSPFPIITASEIKFIKAEALLRKGSKTEALQAYRQGIELSIDMLRDNYPQAIPAGKEITETSKNEFLANPVVVPAAEDLTLSHIMLQKYIALYGYGFMETWVDMRRYHYIDNDPVTGTQVYADLTVPSGIDLFVNNNGKLVYRARPRYNSEYIYNVDELQRIGALELDYHTKEQWFTIPQ</sequence>
<dbReference type="EMBL" id="MBUA01000001">
    <property type="protein sequence ID" value="MBC6489585.1"/>
    <property type="molecule type" value="Genomic_DNA"/>
</dbReference>